<organism evidence="2 3">
    <name type="scientific">Metabacillus halosaccharovorans</name>
    <dbReference type="NCBI Taxonomy" id="930124"/>
    <lineage>
        <taxon>Bacteria</taxon>
        <taxon>Bacillati</taxon>
        <taxon>Bacillota</taxon>
        <taxon>Bacilli</taxon>
        <taxon>Bacillales</taxon>
        <taxon>Bacillaceae</taxon>
        <taxon>Metabacillus</taxon>
    </lineage>
</organism>
<protein>
    <submittedName>
        <fullName evidence="2">Uncharacterized protein</fullName>
    </submittedName>
</protein>
<keyword evidence="1" id="KW-0812">Transmembrane</keyword>
<name>A0ABT3DBC3_9BACI</name>
<proteinExistence type="predicted"/>
<evidence type="ECO:0000313" key="3">
    <source>
        <dbReference type="Proteomes" id="UP001526147"/>
    </source>
</evidence>
<keyword evidence="1" id="KW-1133">Transmembrane helix</keyword>
<keyword evidence="3" id="KW-1185">Reference proteome</keyword>
<accession>A0ABT3DBC3</accession>
<evidence type="ECO:0000313" key="2">
    <source>
        <dbReference type="EMBL" id="MCV9884347.1"/>
    </source>
</evidence>
<keyword evidence="1" id="KW-0472">Membrane</keyword>
<feature type="transmembrane region" description="Helical" evidence="1">
    <location>
        <begin position="27"/>
        <end position="44"/>
    </location>
</feature>
<dbReference type="RefSeq" id="WP_264141317.1">
    <property type="nucleotide sequence ID" value="NZ_JAOYEY010000017.1"/>
</dbReference>
<comment type="caution">
    <text evidence="2">The sequence shown here is derived from an EMBL/GenBank/DDBJ whole genome shotgun (WGS) entry which is preliminary data.</text>
</comment>
<sequence length="163" mass="18782">MKIDSKMRRIQQKYKIKIEAKNKKGKDALVVASIILFIILLLFFEVKFPYFEEDAIKPVATDDYQKKWMDVTQEIDDTLKDNSEYTGIAIDFSPEPIKLILKTSFEKTNVMGNDHLNELISIANESITSNNLPASLKENETYKIIVTGKNKEEIARGTFRNDE</sequence>
<evidence type="ECO:0000256" key="1">
    <source>
        <dbReference type="SAM" id="Phobius"/>
    </source>
</evidence>
<reference evidence="2 3" key="1">
    <citation type="submission" date="2022-10" db="EMBL/GenBank/DDBJ databases">
        <title>Draft genome assembly of moderately radiation resistant bacterium Metabacillus halosaccharovorans.</title>
        <authorList>
            <person name="Pal S."/>
            <person name="Gopinathan A."/>
        </authorList>
    </citation>
    <scope>NUCLEOTIDE SEQUENCE [LARGE SCALE GENOMIC DNA]</scope>
    <source>
        <strain evidence="2 3">VITHBRA001</strain>
    </source>
</reference>
<dbReference type="Proteomes" id="UP001526147">
    <property type="component" value="Unassembled WGS sequence"/>
</dbReference>
<dbReference type="EMBL" id="JAOYEY010000017">
    <property type="protein sequence ID" value="MCV9884347.1"/>
    <property type="molecule type" value="Genomic_DNA"/>
</dbReference>
<gene>
    <name evidence="2" type="ORF">OIH86_01615</name>
</gene>